<name>A0A8H6J4H3_9PEZI</name>
<sequence>MQADRTKAARRSIKSSSAQAYVDRRHGFDVTSPTPHGAAEYRRRRRAGDGPRDGGELAAQPISSSIRIRFANQTTSAHGTSLPINPSPLHPHHPLAYDRPGPVRNIP</sequence>
<dbReference type="Proteomes" id="UP000652219">
    <property type="component" value="Unassembled WGS sequence"/>
</dbReference>
<feature type="region of interest" description="Disordered" evidence="1">
    <location>
        <begin position="1"/>
        <end position="62"/>
    </location>
</feature>
<comment type="caution">
    <text evidence="2">The sequence shown here is derived from an EMBL/GenBank/DDBJ whole genome shotgun (WGS) entry which is preliminary data.</text>
</comment>
<accession>A0A8H6J4H3</accession>
<dbReference type="AlphaFoldDB" id="A0A8H6J4H3"/>
<evidence type="ECO:0000256" key="1">
    <source>
        <dbReference type="SAM" id="MobiDB-lite"/>
    </source>
</evidence>
<reference evidence="2 3" key="1">
    <citation type="journal article" date="2020" name="Phytopathology">
        <title>Genome Sequence Resources of Colletotrichum truncatum, C. plurivorum, C. musicola, and C. sojae: Four Species Pathogenic to Soybean (Glycine max).</title>
        <authorList>
            <person name="Rogerio F."/>
            <person name="Boufleur T.R."/>
            <person name="Ciampi-Guillardi M."/>
            <person name="Sukno S.A."/>
            <person name="Thon M.R."/>
            <person name="Massola Junior N.S."/>
            <person name="Baroncelli R."/>
        </authorList>
    </citation>
    <scope>NUCLEOTIDE SEQUENCE [LARGE SCALE GENOMIC DNA]</scope>
    <source>
        <strain evidence="2 3">LFN0009</strain>
    </source>
</reference>
<keyword evidence="3" id="KW-1185">Reference proteome</keyword>
<gene>
    <name evidence="2" type="ORF">CSOJ01_09216</name>
</gene>
<dbReference type="EMBL" id="WIGN01000172">
    <property type="protein sequence ID" value="KAF6805860.1"/>
    <property type="molecule type" value="Genomic_DNA"/>
</dbReference>
<organism evidence="2 3">
    <name type="scientific">Colletotrichum sojae</name>
    <dbReference type="NCBI Taxonomy" id="2175907"/>
    <lineage>
        <taxon>Eukaryota</taxon>
        <taxon>Fungi</taxon>
        <taxon>Dikarya</taxon>
        <taxon>Ascomycota</taxon>
        <taxon>Pezizomycotina</taxon>
        <taxon>Sordariomycetes</taxon>
        <taxon>Hypocreomycetidae</taxon>
        <taxon>Glomerellales</taxon>
        <taxon>Glomerellaceae</taxon>
        <taxon>Colletotrichum</taxon>
        <taxon>Colletotrichum orchidearum species complex</taxon>
    </lineage>
</organism>
<protein>
    <submittedName>
        <fullName evidence="2">Uncharacterized protein</fullName>
    </submittedName>
</protein>
<evidence type="ECO:0000313" key="3">
    <source>
        <dbReference type="Proteomes" id="UP000652219"/>
    </source>
</evidence>
<feature type="compositionally biased region" description="Polar residues" evidence="1">
    <location>
        <begin position="75"/>
        <end position="84"/>
    </location>
</feature>
<proteinExistence type="predicted"/>
<feature type="region of interest" description="Disordered" evidence="1">
    <location>
        <begin position="75"/>
        <end position="107"/>
    </location>
</feature>
<evidence type="ECO:0000313" key="2">
    <source>
        <dbReference type="EMBL" id="KAF6805860.1"/>
    </source>
</evidence>